<organism evidence="1">
    <name type="scientific">Siphoviridae sp. ctuvC1</name>
    <dbReference type="NCBI Taxonomy" id="2826507"/>
    <lineage>
        <taxon>Viruses</taxon>
        <taxon>Duplodnaviria</taxon>
        <taxon>Heunggongvirae</taxon>
        <taxon>Uroviricota</taxon>
        <taxon>Caudoviricetes</taxon>
    </lineage>
</organism>
<protein>
    <submittedName>
        <fullName evidence="1">Uncharacterized protein</fullName>
    </submittedName>
</protein>
<proteinExistence type="predicted"/>
<name>A0A8S5M016_9CAUD</name>
<evidence type="ECO:0000313" key="1">
    <source>
        <dbReference type="EMBL" id="DAD75472.1"/>
    </source>
</evidence>
<accession>A0A8S5M016</accession>
<dbReference type="EMBL" id="BK014784">
    <property type="protein sequence ID" value="DAD75472.1"/>
    <property type="molecule type" value="Genomic_DNA"/>
</dbReference>
<sequence>MRDILFIGEREDNGIKKEINDLANNITKRVLKSRCNRLRTAVIEELNRLPLSGKRKYKCYILIMESEFDVAVTIFEHPVDGAHLCIIRDGICHIFFDEKQPFNVAIQKEEDLK</sequence>
<reference evidence="1" key="1">
    <citation type="journal article" date="2021" name="Proc. Natl. Acad. Sci. U.S.A.">
        <title>A Catalog of Tens of Thousands of Viruses from Human Metagenomes Reveals Hidden Associations with Chronic Diseases.</title>
        <authorList>
            <person name="Tisza M.J."/>
            <person name="Buck C.B."/>
        </authorList>
    </citation>
    <scope>NUCLEOTIDE SEQUENCE</scope>
    <source>
        <strain evidence="1">CtuvC1</strain>
    </source>
</reference>